<dbReference type="EMBL" id="LT607412">
    <property type="protein sequence ID" value="SCE99636.1"/>
    <property type="molecule type" value="Genomic_DNA"/>
</dbReference>
<dbReference type="Proteomes" id="UP000198243">
    <property type="component" value="Chromosome I"/>
</dbReference>
<sequence>MFGNDADFLLTLHHSHAAELRAEAATERLARSLSRPARRTWLGRRQQIRRTGDDHR</sequence>
<proteinExistence type="predicted"/>
<evidence type="ECO:0000313" key="2">
    <source>
        <dbReference type="Proteomes" id="UP000198243"/>
    </source>
</evidence>
<evidence type="ECO:0000313" key="1">
    <source>
        <dbReference type="EMBL" id="SCE99636.1"/>
    </source>
</evidence>
<dbReference type="AlphaFoldDB" id="A0A1C4WTM2"/>
<keyword evidence="2" id="KW-1185">Reference proteome</keyword>
<protein>
    <submittedName>
        <fullName evidence="1">Uncharacterized protein</fullName>
    </submittedName>
</protein>
<reference evidence="2" key="1">
    <citation type="submission" date="2016-06" db="EMBL/GenBank/DDBJ databases">
        <authorList>
            <person name="Varghese N."/>
            <person name="Submissions Spin"/>
        </authorList>
    </citation>
    <scope>NUCLEOTIDE SEQUENCE [LARGE SCALE GENOMIC DNA]</scope>
    <source>
        <strain evidence="2">DSM 44875</strain>
    </source>
</reference>
<dbReference type="RefSeq" id="WP_172899073.1">
    <property type="nucleotide sequence ID" value="NZ_LT607412.1"/>
</dbReference>
<name>A0A1C4WTM2_9ACTN</name>
<gene>
    <name evidence="1" type="ORF">GA0070607_4148</name>
</gene>
<organism evidence="1 2">
    <name type="scientific">Micromonospora coriariae</name>
    <dbReference type="NCBI Taxonomy" id="285665"/>
    <lineage>
        <taxon>Bacteria</taxon>
        <taxon>Bacillati</taxon>
        <taxon>Actinomycetota</taxon>
        <taxon>Actinomycetes</taxon>
        <taxon>Micromonosporales</taxon>
        <taxon>Micromonosporaceae</taxon>
        <taxon>Micromonospora</taxon>
    </lineage>
</organism>
<accession>A0A1C4WTM2</accession>